<dbReference type="STRING" id="1095630.A0A2J6T733"/>
<evidence type="ECO:0000259" key="2">
    <source>
        <dbReference type="Pfam" id="PF06985"/>
    </source>
</evidence>
<dbReference type="InterPro" id="IPR010730">
    <property type="entry name" value="HET"/>
</dbReference>
<dbReference type="Proteomes" id="UP000235371">
    <property type="component" value="Unassembled WGS sequence"/>
</dbReference>
<dbReference type="InParanoid" id="A0A2J6T733"/>
<accession>A0A2J6T733</accession>
<dbReference type="GeneID" id="36596702"/>
<dbReference type="Pfam" id="PF06985">
    <property type="entry name" value="HET"/>
    <property type="match status" value="1"/>
</dbReference>
<feature type="domain" description="Heterokaryon incompatibility" evidence="2">
    <location>
        <begin position="22"/>
        <end position="111"/>
    </location>
</feature>
<dbReference type="RefSeq" id="XP_024735731.1">
    <property type="nucleotide sequence ID" value="XM_024888626.1"/>
</dbReference>
<dbReference type="PANTHER" id="PTHR10622">
    <property type="entry name" value="HET DOMAIN-CONTAINING PROTEIN"/>
    <property type="match status" value="1"/>
</dbReference>
<gene>
    <name evidence="3" type="ORF">K444DRAFT_724490</name>
</gene>
<name>A0A2J6T733_9HELO</name>
<keyword evidence="1" id="KW-0472">Membrane</keyword>
<keyword evidence="1" id="KW-1133">Transmembrane helix</keyword>
<dbReference type="EMBL" id="KZ613817">
    <property type="protein sequence ID" value="PMD58827.1"/>
    <property type="molecule type" value="Genomic_DNA"/>
</dbReference>
<dbReference type="OrthoDB" id="20872at2759"/>
<proteinExistence type="predicted"/>
<keyword evidence="1" id="KW-0812">Transmembrane</keyword>
<dbReference type="PANTHER" id="PTHR10622:SF10">
    <property type="entry name" value="HET DOMAIN-CONTAINING PROTEIN"/>
    <property type="match status" value="1"/>
</dbReference>
<evidence type="ECO:0000256" key="1">
    <source>
        <dbReference type="SAM" id="Phobius"/>
    </source>
</evidence>
<reference evidence="3 4" key="1">
    <citation type="submission" date="2016-04" db="EMBL/GenBank/DDBJ databases">
        <title>A degradative enzymes factory behind the ericoid mycorrhizal symbiosis.</title>
        <authorList>
            <consortium name="DOE Joint Genome Institute"/>
            <person name="Martino E."/>
            <person name="Morin E."/>
            <person name="Grelet G."/>
            <person name="Kuo A."/>
            <person name="Kohler A."/>
            <person name="Daghino S."/>
            <person name="Barry K."/>
            <person name="Choi C."/>
            <person name="Cichocki N."/>
            <person name="Clum A."/>
            <person name="Copeland A."/>
            <person name="Hainaut M."/>
            <person name="Haridas S."/>
            <person name="Labutti K."/>
            <person name="Lindquist E."/>
            <person name="Lipzen A."/>
            <person name="Khouja H.-R."/>
            <person name="Murat C."/>
            <person name="Ohm R."/>
            <person name="Olson A."/>
            <person name="Spatafora J."/>
            <person name="Veneault-Fourrey C."/>
            <person name="Henrissat B."/>
            <person name="Grigoriev I."/>
            <person name="Martin F."/>
            <person name="Perotto S."/>
        </authorList>
    </citation>
    <scope>NUCLEOTIDE SEQUENCE [LARGE SCALE GENOMIC DNA]</scope>
    <source>
        <strain evidence="3 4">E</strain>
    </source>
</reference>
<dbReference type="AlphaFoldDB" id="A0A2J6T733"/>
<feature type="transmembrane region" description="Helical" evidence="1">
    <location>
        <begin position="203"/>
        <end position="219"/>
    </location>
</feature>
<keyword evidence="4" id="KW-1185">Reference proteome</keyword>
<organism evidence="3 4">
    <name type="scientific">Hyaloscypha bicolor E</name>
    <dbReference type="NCBI Taxonomy" id="1095630"/>
    <lineage>
        <taxon>Eukaryota</taxon>
        <taxon>Fungi</taxon>
        <taxon>Dikarya</taxon>
        <taxon>Ascomycota</taxon>
        <taxon>Pezizomycotina</taxon>
        <taxon>Leotiomycetes</taxon>
        <taxon>Helotiales</taxon>
        <taxon>Hyaloscyphaceae</taxon>
        <taxon>Hyaloscypha</taxon>
        <taxon>Hyaloscypha bicolor</taxon>
    </lineage>
</organism>
<protein>
    <submittedName>
        <fullName evidence="3">HET-domain-containing protein</fullName>
    </submittedName>
</protein>
<evidence type="ECO:0000313" key="3">
    <source>
        <dbReference type="EMBL" id="PMD58827.1"/>
    </source>
</evidence>
<evidence type="ECO:0000313" key="4">
    <source>
        <dbReference type="Proteomes" id="UP000235371"/>
    </source>
</evidence>
<sequence length="229" mass="26462">MRLLHTESIELREFSPREVPGYAILSHTWGEEEVTLQNLKTIEATKLQGYKKVSKACFIAAKDGFDYIWINTCCIDKTSSAELSEALNSMYRWYQEAEECYAYLADVPHSSVNRTTSITGPEFRKSRWFTRGWTLQELIAPSSVIFLDNEWQEIGTKLNLQRDISKITGIPDSFLLGDDLRHASITQRISWASKRETTRIKDLAYYLMGLFGIYMPMLYGEGERAFIRL</sequence>